<dbReference type="PROSITE" id="PS00136">
    <property type="entry name" value="SUBTILASE_ASP"/>
    <property type="match status" value="1"/>
</dbReference>
<evidence type="ECO:0000256" key="2">
    <source>
        <dbReference type="ARBA" id="ARBA00022670"/>
    </source>
</evidence>
<dbReference type="Gene3D" id="3.40.50.200">
    <property type="entry name" value="Peptidase S8/S53 domain"/>
    <property type="match status" value="1"/>
</dbReference>
<dbReference type="PRINTS" id="PR00723">
    <property type="entry name" value="SUBTILISIN"/>
</dbReference>
<dbReference type="GO" id="GO:0006508">
    <property type="term" value="P:proteolysis"/>
    <property type="evidence" value="ECO:0007669"/>
    <property type="project" value="UniProtKB-KW"/>
</dbReference>
<reference evidence="8" key="1">
    <citation type="journal article" date="2014" name="Int. J. Syst. Evol. Microbiol.">
        <title>Complete genome sequence of Corynebacterium casei LMG S-19264T (=DSM 44701T), isolated from a smear-ripened cheese.</title>
        <authorList>
            <consortium name="US DOE Joint Genome Institute (JGI-PGF)"/>
            <person name="Walter F."/>
            <person name="Albersmeier A."/>
            <person name="Kalinowski J."/>
            <person name="Ruckert C."/>
        </authorList>
    </citation>
    <scope>NUCLEOTIDE SEQUENCE</scope>
    <source>
        <strain evidence="8">JCM 31311</strain>
    </source>
</reference>
<dbReference type="PROSITE" id="PS51892">
    <property type="entry name" value="SUBTILASE"/>
    <property type="match status" value="1"/>
</dbReference>
<evidence type="ECO:0000313" key="9">
    <source>
        <dbReference type="Proteomes" id="UP000603865"/>
    </source>
</evidence>
<name>A0A918F9U8_9DEIO</name>
<dbReference type="SUPFAM" id="SSF52743">
    <property type="entry name" value="Subtilisin-like"/>
    <property type="match status" value="1"/>
</dbReference>
<dbReference type="InterPro" id="IPR015500">
    <property type="entry name" value="Peptidase_S8_subtilisin-rel"/>
</dbReference>
<proteinExistence type="inferred from homology"/>
<dbReference type="Proteomes" id="UP000603865">
    <property type="component" value="Unassembled WGS sequence"/>
</dbReference>
<evidence type="ECO:0000256" key="4">
    <source>
        <dbReference type="ARBA" id="ARBA00022825"/>
    </source>
</evidence>
<dbReference type="Pfam" id="PF00082">
    <property type="entry name" value="Peptidase_S8"/>
    <property type="match status" value="1"/>
</dbReference>
<evidence type="ECO:0000256" key="5">
    <source>
        <dbReference type="PROSITE-ProRule" id="PRU01240"/>
    </source>
</evidence>
<keyword evidence="3 5" id="KW-0378">Hydrolase</keyword>
<sequence length="427" mass="43397">MQTPTIANQPAQIAPRYDDVATVPLRSGDTRSTVQQALGGTLLSWTDEGCAAGEADACQAVVGFNHEGTLSAQSVAALNTRFGRPVTIEPNRDQFSGGGELTATIGGSLAAWAGGSLAAWAGGSLAAWAGGTYAPLPQNTGVWTTLHLQAAQALAPNLGANVTVAVIDTGLDLTHPAFQNALTDPATWWDYYGGDAVPQDEGTLGTGGFGHGTNVAGIILQIAPNAKILPIRVLGPDGSGDVVNIASAITWAAAHGANIINLSLGSAQAFKGVQDAITAATKKGVLVVSSAGNNNRSAITFPASTSTKIAGLVSVGSVDAQDVKSTFSNYADALELMAPGEQVYAPAPGNLLAAWSGTSQATPMAAGALALALGQHLLTPKLTDILMNSAVNIYSNPLNKQYTNKLGEGRLDLSAFLSKASQASMLP</sequence>
<dbReference type="PANTHER" id="PTHR43806:SF11">
    <property type="entry name" value="CEREVISIN-RELATED"/>
    <property type="match status" value="1"/>
</dbReference>
<reference evidence="8" key="2">
    <citation type="submission" date="2020-09" db="EMBL/GenBank/DDBJ databases">
        <authorList>
            <person name="Sun Q."/>
            <person name="Ohkuma M."/>
        </authorList>
    </citation>
    <scope>NUCLEOTIDE SEQUENCE</scope>
    <source>
        <strain evidence="8">JCM 31311</strain>
    </source>
</reference>
<dbReference type="InterPro" id="IPR050131">
    <property type="entry name" value="Peptidase_S8_subtilisin-like"/>
</dbReference>
<organism evidence="8 9">
    <name type="scientific">Deinococcus ruber</name>
    <dbReference type="NCBI Taxonomy" id="1848197"/>
    <lineage>
        <taxon>Bacteria</taxon>
        <taxon>Thermotogati</taxon>
        <taxon>Deinococcota</taxon>
        <taxon>Deinococci</taxon>
        <taxon>Deinococcales</taxon>
        <taxon>Deinococcaceae</taxon>
        <taxon>Deinococcus</taxon>
    </lineage>
</organism>
<comment type="caution">
    <text evidence="8">The sequence shown here is derived from an EMBL/GenBank/DDBJ whole genome shotgun (WGS) entry which is preliminary data.</text>
</comment>
<dbReference type="InterPro" id="IPR023828">
    <property type="entry name" value="Peptidase_S8_Ser-AS"/>
</dbReference>
<feature type="active site" description="Charge relay system" evidence="5">
    <location>
        <position position="211"/>
    </location>
</feature>
<keyword evidence="4 5" id="KW-0720">Serine protease</keyword>
<gene>
    <name evidence="8" type="ORF">GCM10008957_34730</name>
</gene>
<evidence type="ECO:0000259" key="7">
    <source>
        <dbReference type="Pfam" id="PF00082"/>
    </source>
</evidence>
<evidence type="ECO:0000256" key="6">
    <source>
        <dbReference type="RuleBase" id="RU003355"/>
    </source>
</evidence>
<dbReference type="EMBL" id="BMQL01000023">
    <property type="protein sequence ID" value="GGR19274.1"/>
    <property type="molecule type" value="Genomic_DNA"/>
</dbReference>
<dbReference type="GO" id="GO:0004252">
    <property type="term" value="F:serine-type endopeptidase activity"/>
    <property type="evidence" value="ECO:0007669"/>
    <property type="project" value="UniProtKB-UniRule"/>
</dbReference>
<feature type="active site" description="Charge relay system" evidence="5">
    <location>
        <position position="168"/>
    </location>
</feature>
<keyword evidence="9" id="KW-1185">Reference proteome</keyword>
<dbReference type="InterPro" id="IPR000209">
    <property type="entry name" value="Peptidase_S8/S53_dom"/>
</dbReference>
<feature type="domain" description="Peptidase S8/S53" evidence="7">
    <location>
        <begin position="159"/>
        <end position="396"/>
    </location>
</feature>
<accession>A0A918F9U8</accession>
<keyword evidence="2 5" id="KW-0645">Protease</keyword>
<evidence type="ECO:0000256" key="1">
    <source>
        <dbReference type="ARBA" id="ARBA00011073"/>
    </source>
</evidence>
<dbReference type="InterPro" id="IPR023827">
    <property type="entry name" value="Peptidase_S8_Asp-AS"/>
</dbReference>
<evidence type="ECO:0000313" key="8">
    <source>
        <dbReference type="EMBL" id="GGR19274.1"/>
    </source>
</evidence>
<feature type="active site" description="Charge relay system" evidence="5">
    <location>
        <position position="359"/>
    </location>
</feature>
<dbReference type="PROSITE" id="PS00138">
    <property type="entry name" value="SUBTILASE_SER"/>
    <property type="match status" value="1"/>
</dbReference>
<dbReference type="AlphaFoldDB" id="A0A918F9U8"/>
<dbReference type="PANTHER" id="PTHR43806">
    <property type="entry name" value="PEPTIDASE S8"/>
    <property type="match status" value="1"/>
</dbReference>
<evidence type="ECO:0000256" key="3">
    <source>
        <dbReference type="ARBA" id="ARBA00022801"/>
    </source>
</evidence>
<protein>
    <submittedName>
        <fullName evidence="8">Serine protease</fullName>
    </submittedName>
</protein>
<dbReference type="InterPro" id="IPR036852">
    <property type="entry name" value="Peptidase_S8/S53_dom_sf"/>
</dbReference>
<comment type="similarity">
    <text evidence="1 5 6">Belongs to the peptidase S8 family.</text>
</comment>